<evidence type="ECO:0000313" key="2">
    <source>
        <dbReference type="Proteomes" id="UP000078492"/>
    </source>
</evidence>
<evidence type="ECO:0000313" key="1">
    <source>
        <dbReference type="EMBL" id="KYN19700.1"/>
    </source>
</evidence>
<name>A0A151J7F4_9HYME</name>
<organism evidence="1 2">
    <name type="scientific">Trachymyrmex cornetzi</name>
    <dbReference type="NCBI Taxonomy" id="471704"/>
    <lineage>
        <taxon>Eukaryota</taxon>
        <taxon>Metazoa</taxon>
        <taxon>Ecdysozoa</taxon>
        <taxon>Arthropoda</taxon>
        <taxon>Hexapoda</taxon>
        <taxon>Insecta</taxon>
        <taxon>Pterygota</taxon>
        <taxon>Neoptera</taxon>
        <taxon>Endopterygota</taxon>
        <taxon>Hymenoptera</taxon>
        <taxon>Apocrita</taxon>
        <taxon>Aculeata</taxon>
        <taxon>Formicoidea</taxon>
        <taxon>Formicidae</taxon>
        <taxon>Myrmicinae</taxon>
        <taxon>Trachymyrmex</taxon>
    </lineage>
</organism>
<reference evidence="1 2" key="1">
    <citation type="submission" date="2015-09" db="EMBL/GenBank/DDBJ databases">
        <title>Trachymyrmex cornetzi WGS genome.</title>
        <authorList>
            <person name="Nygaard S."/>
            <person name="Hu H."/>
            <person name="Boomsma J."/>
            <person name="Zhang G."/>
        </authorList>
    </citation>
    <scope>NUCLEOTIDE SEQUENCE [LARGE SCALE GENOMIC DNA]</scope>
    <source>
        <strain evidence="1">Tcor2-1</strain>
        <tissue evidence="1">Whole body</tissue>
    </source>
</reference>
<proteinExistence type="predicted"/>
<dbReference type="Proteomes" id="UP000078492">
    <property type="component" value="Unassembled WGS sequence"/>
</dbReference>
<dbReference type="AlphaFoldDB" id="A0A151J7F4"/>
<protein>
    <submittedName>
        <fullName evidence="1">Uncharacterized protein</fullName>
    </submittedName>
</protein>
<dbReference type="STRING" id="471704.A0A151J7F4"/>
<dbReference type="EMBL" id="KQ979695">
    <property type="protein sequence ID" value="KYN19700.1"/>
    <property type="molecule type" value="Genomic_DNA"/>
</dbReference>
<gene>
    <name evidence="1" type="ORF">ALC57_07926</name>
</gene>
<keyword evidence="2" id="KW-1185">Reference proteome</keyword>
<feature type="non-terminal residue" evidence="1">
    <location>
        <position position="1"/>
    </location>
</feature>
<sequence>DDECIFPLLDRAYITATTSLPERGPNNARLHGEKEMFVYLVFTYRSCLSY</sequence>
<accession>A0A151J7F4</accession>